<dbReference type="RefSeq" id="WP_197014071.1">
    <property type="nucleotide sequence ID" value="NZ_BAABES010000002.1"/>
</dbReference>
<evidence type="ECO:0000313" key="2">
    <source>
        <dbReference type="EMBL" id="MBG6091800.1"/>
    </source>
</evidence>
<sequence length="195" mass="19204">MTEGLSAPASGGRRRAELLADIAASAIPYSGPLRDVSEFREYAALNRPSILRRVAADLAAEVPRDAGGLVAAGWRAAVLATALSLHTGLPLSVATGPEAGPAGVAAVGGDGLAPGRSVALVTTSTAGDAEVGAWVAGLAELGIRVVGVLSLLAPAARDRTAQGRPAGDGGTGSSPPRTALLTEEELAVSTSGGRP</sequence>
<reference evidence="2" key="1">
    <citation type="submission" date="2020-11" db="EMBL/GenBank/DDBJ databases">
        <title>Sequencing the genomes of 1000 actinobacteria strains.</title>
        <authorList>
            <person name="Klenk H.-P."/>
        </authorList>
    </citation>
    <scope>NUCLEOTIDE SEQUENCE</scope>
    <source>
        <strain evidence="2">DSM 43175</strain>
    </source>
</reference>
<name>A0A931DR08_9ACTN</name>
<keyword evidence="3" id="KW-1185">Reference proteome</keyword>
<evidence type="ECO:0000313" key="3">
    <source>
        <dbReference type="Proteomes" id="UP000614047"/>
    </source>
</evidence>
<comment type="caution">
    <text evidence="2">The sequence shown here is derived from an EMBL/GenBank/DDBJ whole genome shotgun (WGS) entry which is preliminary data.</text>
</comment>
<accession>A0A931DR08</accession>
<feature type="region of interest" description="Disordered" evidence="1">
    <location>
        <begin position="158"/>
        <end position="195"/>
    </location>
</feature>
<organism evidence="2 3">
    <name type="scientific">Actinomadura viridis</name>
    <dbReference type="NCBI Taxonomy" id="58110"/>
    <lineage>
        <taxon>Bacteria</taxon>
        <taxon>Bacillati</taxon>
        <taxon>Actinomycetota</taxon>
        <taxon>Actinomycetes</taxon>
        <taxon>Streptosporangiales</taxon>
        <taxon>Thermomonosporaceae</taxon>
        <taxon>Actinomadura</taxon>
    </lineage>
</organism>
<dbReference type="EMBL" id="JADOUA010000001">
    <property type="protein sequence ID" value="MBG6091800.1"/>
    <property type="molecule type" value="Genomic_DNA"/>
</dbReference>
<gene>
    <name evidence="2" type="ORF">IW256_005913</name>
</gene>
<dbReference type="AlphaFoldDB" id="A0A931DR08"/>
<protein>
    <submittedName>
        <fullName evidence="2">Uncharacterized protein</fullName>
    </submittedName>
</protein>
<dbReference type="Proteomes" id="UP000614047">
    <property type="component" value="Unassembled WGS sequence"/>
</dbReference>
<proteinExistence type="predicted"/>
<evidence type="ECO:0000256" key="1">
    <source>
        <dbReference type="SAM" id="MobiDB-lite"/>
    </source>
</evidence>